<protein>
    <submittedName>
        <fullName evidence="1">Uncharacterized protein</fullName>
    </submittedName>
</protein>
<dbReference type="Proteomes" id="UP000077266">
    <property type="component" value="Unassembled WGS sequence"/>
</dbReference>
<organism evidence="1 2">
    <name type="scientific">Exidia glandulosa HHB12029</name>
    <dbReference type="NCBI Taxonomy" id="1314781"/>
    <lineage>
        <taxon>Eukaryota</taxon>
        <taxon>Fungi</taxon>
        <taxon>Dikarya</taxon>
        <taxon>Basidiomycota</taxon>
        <taxon>Agaricomycotina</taxon>
        <taxon>Agaricomycetes</taxon>
        <taxon>Auriculariales</taxon>
        <taxon>Exidiaceae</taxon>
        <taxon>Exidia</taxon>
    </lineage>
</organism>
<dbReference type="InParanoid" id="A0A165KMX9"/>
<name>A0A165KMX9_EXIGL</name>
<dbReference type="AlphaFoldDB" id="A0A165KMX9"/>
<accession>A0A165KMX9</accession>
<evidence type="ECO:0000313" key="2">
    <source>
        <dbReference type="Proteomes" id="UP000077266"/>
    </source>
</evidence>
<dbReference type="EMBL" id="KV425941">
    <property type="protein sequence ID" value="KZV96587.1"/>
    <property type="molecule type" value="Genomic_DNA"/>
</dbReference>
<sequence length="156" mass="16552">MEFAPVSPGFALLKAVLTPVLPASGSLSGPSRFPLDVLDRVLDWCDTETLDAMGETCKTVRALRLHRPRVDIGPYRLLHSHSPPDGVFTALDAYGDTTSVLVGGLRFDDYGKEDGCGYNLRLSTGTETAGERTGAVAKLIGLSVSAVEKEASETVA</sequence>
<keyword evidence="2" id="KW-1185">Reference proteome</keyword>
<evidence type="ECO:0000313" key="1">
    <source>
        <dbReference type="EMBL" id="KZV96587.1"/>
    </source>
</evidence>
<gene>
    <name evidence="1" type="ORF">EXIGLDRAFT_732998</name>
</gene>
<proteinExistence type="predicted"/>
<reference evidence="1 2" key="1">
    <citation type="journal article" date="2016" name="Mol. Biol. Evol.">
        <title>Comparative Genomics of Early-Diverging Mushroom-Forming Fungi Provides Insights into the Origins of Lignocellulose Decay Capabilities.</title>
        <authorList>
            <person name="Nagy L.G."/>
            <person name="Riley R."/>
            <person name="Tritt A."/>
            <person name="Adam C."/>
            <person name="Daum C."/>
            <person name="Floudas D."/>
            <person name="Sun H."/>
            <person name="Yadav J.S."/>
            <person name="Pangilinan J."/>
            <person name="Larsson K.H."/>
            <person name="Matsuura K."/>
            <person name="Barry K."/>
            <person name="Labutti K."/>
            <person name="Kuo R."/>
            <person name="Ohm R.A."/>
            <person name="Bhattacharya S.S."/>
            <person name="Shirouzu T."/>
            <person name="Yoshinaga Y."/>
            <person name="Martin F.M."/>
            <person name="Grigoriev I.V."/>
            <person name="Hibbett D.S."/>
        </authorList>
    </citation>
    <scope>NUCLEOTIDE SEQUENCE [LARGE SCALE GENOMIC DNA]</scope>
    <source>
        <strain evidence="1 2">HHB12029</strain>
    </source>
</reference>